<comment type="caution">
    <text evidence="1">The sequence shown here is derived from an EMBL/GenBank/DDBJ whole genome shotgun (WGS) entry which is preliminary data.</text>
</comment>
<dbReference type="Proteomes" id="UP000825935">
    <property type="component" value="Chromosome 35"/>
</dbReference>
<accession>A0A8T2QGM7</accession>
<dbReference type="EMBL" id="CM035440">
    <property type="protein sequence ID" value="KAH7282735.1"/>
    <property type="molecule type" value="Genomic_DNA"/>
</dbReference>
<organism evidence="1 2">
    <name type="scientific">Ceratopteris richardii</name>
    <name type="common">Triangle waterfern</name>
    <dbReference type="NCBI Taxonomy" id="49495"/>
    <lineage>
        <taxon>Eukaryota</taxon>
        <taxon>Viridiplantae</taxon>
        <taxon>Streptophyta</taxon>
        <taxon>Embryophyta</taxon>
        <taxon>Tracheophyta</taxon>
        <taxon>Polypodiopsida</taxon>
        <taxon>Polypodiidae</taxon>
        <taxon>Polypodiales</taxon>
        <taxon>Pteridineae</taxon>
        <taxon>Pteridaceae</taxon>
        <taxon>Parkerioideae</taxon>
        <taxon>Ceratopteris</taxon>
    </lineage>
</organism>
<sequence>MLGSSPFCDGEEEHLQISSVLSTNTAYGESLPSMQIGLQFEFPLIIDVNDEPPPSPKLVLRSSVRGRGLPLHNSLPSGRETGMALMSDSINAAVEGLRSSRSAQQDRFSDPPSTIVSLRKLIRNEMLGDEPDGQLVYSSIPEPSSGSSTPCPISRPDNSELKRAMKTSLAASAVKWTLKQLFRRRVRTSKVADRYAPHQ</sequence>
<proteinExistence type="predicted"/>
<evidence type="ECO:0000313" key="1">
    <source>
        <dbReference type="EMBL" id="KAH7282735.1"/>
    </source>
</evidence>
<gene>
    <name evidence="1" type="ORF">KP509_35G045700</name>
</gene>
<dbReference type="AlphaFoldDB" id="A0A8T2QGM7"/>
<keyword evidence="2" id="KW-1185">Reference proteome</keyword>
<evidence type="ECO:0000313" key="2">
    <source>
        <dbReference type="Proteomes" id="UP000825935"/>
    </source>
</evidence>
<protein>
    <submittedName>
        <fullName evidence="1">Uncharacterized protein</fullName>
    </submittedName>
</protein>
<name>A0A8T2QGM7_CERRI</name>
<reference evidence="1" key="1">
    <citation type="submission" date="2021-08" db="EMBL/GenBank/DDBJ databases">
        <title>WGS assembly of Ceratopteris richardii.</title>
        <authorList>
            <person name="Marchant D.B."/>
            <person name="Chen G."/>
            <person name="Jenkins J."/>
            <person name="Shu S."/>
            <person name="Leebens-Mack J."/>
            <person name="Grimwood J."/>
            <person name="Schmutz J."/>
            <person name="Soltis P."/>
            <person name="Soltis D."/>
            <person name="Chen Z.-H."/>
        </authorList>
    </citation>
    <scope>NUCLEOTIDE SEQUENCE</scope>
    <source>
        <strain evidence="1">Whitten #5841</strain>
        <tissue evidence="1">Leaf</tissue>
    </source>
</reference>